<dbReference type="KEGG" id="pry:Prubr_61500"/>
<proteinExistence type="predicted"/>
<dbReference type="InterPro" id="IPR002575">
    <property type="entry name" value="Aminoglycoside_PTrfase"/>
</dbReference>
<dbReference type="Gene3D" id="3.90.1200.10">
    <property type="match status" value="1"/>
</dbReference>
<evidence type="ECO:0000259" key="1">
    <source>
        <dbReference type="Pfam" id="PF01636"/>
    </source>
</evidence>
<dbReference type="Gene3D" id="3.30.200.20">
    <property type="entry name" value="Phosphorylase Kinase, domain 1"/>
    <property type="match status" value="1"/>
</dbReference>
<protein>
    <submittedName>
        <fullName evidence="2">Aminoglycoside phosphotransferase</fullName>
    </submittedName>
</protein>
<dbReference type="Pfam" id="PF01636">
    <property type="entry name" value="APH"/>
    <property type="match status" value="1"/>
</dbReference>
<accession>A0A810NAJ3</accession>
<dbReference type="EMBL" id="AP023359">
    <property type="protein sequence ID" value="BCJ69129.1"/>
    <property type="molecule type" value="Genomic_DNA"/>
</dbReference>
<gene>
    <name evidence="2" type="ORF">Prubr_61500</name>
</gene>
<keyword evidence="3" id="KW-1185">Reference proteome</keyword>
<dbReference type="Proteomes" id="UP000680866">
    <property type="component" value="Chromosome"/>
</dbReference>
<dbReference type="AlphaFoldDB" id="A0A810NAJ3"/>
<dbReference type="InterPro" id="IPR051678">
    <property type="entry name" value="AGP_Transferase"/>
</dbReference>
<evidence type="ECO:0000313" key="3">
    <source>
        <dbReference type="Proteomes" id="UP000680866"/>
    </source>
</evidence>
<dbReference type="SUPFAM" id="SSF56112">
    <property type="entry name" value="Protein kinase-like (PK-like)"/>
    <property type="match status" value="1"/>
</dbReference>
<dbReference type="CDD" id="cd05155">
    <property type="entry name" value="APH_ChoK_like_1"/>
    <property type="match status" value="1"/>
</dbReference>
<reference evidence="2" key="1">
    <citation type="submission" date="2020-08" db="EMBL/GenBank/DDBJ databases">
        <title>Whole genome shotgun sequence of Polymorphospora rubra NBRC 101157.</title>
        <authorList>
            <person name="Komaki H."/>
            <person name="Tamura T."/>
        </authorList>
    </citation>
    <scope>NUCLEOTIDE SEQUENCE</scope>
    <source>
        <strain evidence="2">NBRC 101157</strain>
    </source>
</reference>
<dbReference type="PANTHER" id="PTHR21310:SF42">
    <property type="entry name" value="BIFUNCTIONAL AAC_APH"/>
    <property type="match status" value="1"/>
</dbReference>
<organism evidence="2 3">
    <name type="scientific">Polymorphospora rubra</name>
    <dbReference type="NCBI Taxonomy" id="338584"/>
    <lineage>
        <taxon>Bacteria</taxon>
        <taxon>Bacillati</taxon>
        <taxon>Actinomycetota</taxon>
        <taxon>Actinomycetes</taxon>
        <taxon>Micromonosporales</taxon>
        <taxon>Micromonosporaceae</taxon>
        <taxon>Polymorphospora</taxon>
    </lineage>
</organism>
<dbReference type="PANTHER" id="PTHR21310">
    <property type="entry name" value="AMINOGLYCOSIDE PHOSPHOTRANSFERASE-RELATED-RELATED"/>
    <property type="match status" value="1"/>
</dbReference>
<sequence length="320" mass="34747">MSDTPDLGPVPERVTVEAAQVSRLIGEQFPQWAGLPVVPVARGGWDNWTFHLGTDLLVRLPSAAEYARAVEKEHRWLPVLAPRLPLPVPVPLAKGGPGAGYPYSWSIYRWLDGGTATVDRIADPVRFAADLAGFLAALRSVDATGGPRPGIHNWFRGGTLRTYDKQFERAVAELAGHVDVGPARQIWADALDARWDGVDRWFHGDVAEGNLLLHDGQLAAVIDFGTCGVGDPACDLAVAWSLLTADGRQVFRGRLSVDADSWARGRGWALWKTLVTCSYTYEDPEDAEDFASARRILGEIFSEYAGGQSSSVSRGTARSL</sequence>
<dbReference type="InterPro" id="IPR011009">
    <property type="entry name" value="Kinase-like_dom_sf"/>
</dbReference>
<name>A0A810NAJ3_9ACTN</name>
<feature type="domain" description="Aminoglycoside phosphotransferase" evidence="1">
    <location>
        <begin position="41"/>
        <end position="268"/>
    </location>
</feature>
<evidence type="ECO:0000313" key="2">
    <source>
        <dbReference type="EMBL" id="BCJ69129.1"/>
    </source>
</evidence>